<feature type="compositionally biased region" description="Gly residues" evidence="1">
    <location>
        <begin position="205"/>
        <end position="225"/>
    </location>
</feature>
<reference evidence="3 4" key="1">
    <citation type="submission" date="2020-10" db="EMBL/GenBank/DDBJ databases">
        <title>Myceligenerans pegani sp. nov., an endophytic actinomycete isolated from Peganum harmala L. in Xinjiang, China.</title>
        <authorList>
            <person name="Xin L."/>
        </authorList>
    </citation>
    <scope>NUCLEOTIDE SEQUENCE [LARGE SCALE GENOMIC DNA]</scope>
    <source>
        <strain evidence="3 4">TRM65318</strain>
    </source>
</reference>
<dbReference type="RefSeq" id="WP_192862526.1">
    <property type="nucleotide sequence ID" value="NZ_JADAQT010000073.1"/>
</dbReference>
<evidence type="ECO:0000256" key="2">
    <source>
        <dbReference type="SAM" id="Phobius"/>
    </source>
</evidence>
<evidence type="ECO:0000313" key="3">
    <source>
        <dbReference type="EMBL" id="MBE1875956.1"/>
    </source>
</evidence>
<name>A0ABR9MX44_9MICO</name>
<gene>
    <name evidence="3" type="ORF">IHE71_09560</name>
</gene>
<dbReference type="EMBL" id="JADAQT010000073">
    <property type="protein sequence ID" value="MBE1875956.1"/>
    <property type="molecule type" value="Genomic_DNA"/>
</dbReference>
<accession>A0ABR9MX44</accession>
<protein>
    <submittedName>
        <fullName evidence="3">Uncharacterized protein</fullName>
    </submittedName>
</protein>
<feature type="compositionally biased region" description="Polar residues" evidence="1">
    <location>
        <begin position="305"/>
        <end position="319"/>
    </location>
</feature>
<organism evidence="3 4">
    <name type="scientific">Myceligenerans pegani</name>
    <dbReference type="NCBI Taxonomy" id="2776917"/>
    <lineage>
        <taxon>Bacteria</taxon>
        <taxon>Bacillati</taxon>
        <taxon>Actinomycetota</taxon>
        <taxon>Actinomycetes</taxon>
        <taxon>Micrococcales</taxon>
        <taxon>Promicromonosporaceae</taxon>
        <taxon>Myceligenerans</taxon>
    </lineage>
</organism>
<keyword evidence="2" id="KW-1133">Transmembrane helix</keyword>
<dbReference type="Proteomes" id="UP000625527">
    <property type="component" value="Unassembled WGS sequence"/>
</dbReference>
<proteinExistence type="predicted"/>
<comment type="caution">
    <text evidence="3">The sequence shown here is derived from an EMBL/GenBank/DDBJ whole genome shotgun (WGS) entry which is preliminary data.</text>
</comment>
<sequence>MSPGTGDGDSEGTTRIQDLAGRIGEVVRRRPRVLAVTAGAVALTTLGAGGIAALVNDRPEAPRPSEVRLTSPEDLPMPVLVTEGESVGDAEGTAKSVDRLLKKARNRLVEAVESGRAVHAAAQDTASPSALANLRAALDKASETLAVVLPDDAGVAERTEHLKALDARRTAVLVAASAVTEMRTVTELPGEATTTVTDDDADTAGAGGDGGSGSGAGNGGTSGGDAGDDGDGSGQGGGGTDPGAGGGTGGGEPTAEPTADPTAGGDPTTEPTGDPTTEPTTEPTTDPTAEPTDGGADGGEASAEPTTGSDAAGNTSVPSAETAASAESGVIRPGPAVATA</sequence>
<feature type="transmembrane region" description="Helical" evidence="2">
    <location>
        <begin position="33"/>
        <end position="55"/>
    </location>
</feature>
<keyword evidence="4" id="KW-1185">Reference proteome</keyword>
<keyword evidence="2" id="KW-0812">Transmembrane</keyword>
<feature type="compositionally biased region" description="Low complexity" evidence="1">
    <location>
        <begin position="253"/>
        <end position="304"/>
    </location>
</feature>
<evidence type="ECO:0000256" key="1">
    <source>
        <dbReference type="SAM" id="MobiDB-lite"/>
    </source>
</evidence>
<evidence type="ECO:0000313" key="4">
    <source>
        <dbReference type="Proteomes" id="UP000625527"/>
    </source>
</evidence>
<feature type="region of interest" description="Disordered" evidence="1">
    <location>
        <begin position="185"/>
        <end position="340"/>
    </location>
</feature>
<keyword evidence="2" id="KW-0472">Membrane</keyword>
<feature type="compositionally biased region" description="Gly residues" evidence="1">
    <location>
        <begin position="232"/>
        <end position="252"/>
    </location>
</feature>